<evidence type="ECO:0000313" key="1">
    <source>
        <dbReference type="EMBL" id="CAA0397257.1"/>
    </source>
</evidence>
<reference evidence="1 2" key="1">
    <citation type="submission" date="2019-12" db="EMBL/GenBank/DDBJ databases">
        <authorList>
            <person name="Jiao W.-B."/>
            <person name="Schneeberger K."/>
        </authorList>
    </citation>
    <scope>NUCLEOTIDE SEQUENCE [LARGE SCALE GENOMIC DNA]</scope>
    <source>
        <strain evidence="2">cv. C24</strain>
    </source>
</reference>
<sequence>MTVLSVYLSDSGPRMKERNRKAPQITYMFLLKYVERQKTLHYHYIQCLNPQSQSLHDPKDVALKYPNESSYSAMNSHCYSEQDMESTQFLKMATN</sequence>
<dbReference type="ExpressionAtlas" id="A0A5S9XY11">
    <property type="expression patterns" value="baseline and differential"/>
</dbReference>
<dbReference type="AlphaFoldDB" id="A0A5S9XY11"/>
<dbReference type="OrthoDB" id="10413842at2759"/>
<gene>
    <name evidence="1" type="ORF">C24_LOCUS19966</name>
</gene>
<dbReference type="EMBL" id="CACSHJ010000095">
    <property type="protein sequence ID" value="CAA0397257.1"/>
    <property type="molecule type" value="Genomic_DNA"/>
</dbReference>
<evidence type="ECO:0000313" key="2">
    <source>
        <dbReference type="Proteomes" id="UP000434276"/>
    </source>
</evidence>
<name>A0A5S9XY11_ARATH</name>
<protein>
    <submittedName>
        <fullName evidence="1">Uncharacterized protein</fullName>
    </submittedName>
</protein>
<proteinExistence type="predicted"/>
<organism evidence="1 2">
    <name type="scientific">Arabidopsis thaliana</name>
    <name type="common">Mouse-ear cress</name>
    <dbReference type="NCBI Taxonomy" id="3702"/>
    <lineage>
        <taxon>Eukaryota</taxon>
        <taxon>Viridiplantae</taxon>
        <taxon>Streptophyta</taxon>
        <taxon>Embryophyta</taxon>
        <taxon>Tracheophyta</taxon>
        <taxon>Spermatophyta</taxon>
        <taxon>Magnoliopsida</taxon>
        <taxon>eudicotyledons</taxon>
        <taxon>Gunneridae</taxon>
        <taxon>Pentapetalae</taxon>
        <taxon>rosids</taxon>
        <taxon>malvids</taxon>
        <taxon>Brassicales</taxon>
        <taxon>Brassicaceae</taxon>
        <taxon>Camelineae</taxon>
        <taxon>Arabidopsis</taxon>
    </lineage>
</organism>
<dbReference type="Proteomes" id="UP000434276">
    <property type="component" value="Unassembled WGS sequence"/>
</dbReference>
<accession>A0A5S9XY11</accession>